<dbReference type="OrthoDB" id="9773856at2"/>
<dbReference type="RefSeq" id="WP_092079086.1">
    <property type="nucleotide sequence ID" value="NZ_FNAQ01000011.1"/>
</dbReference>
<dbReference type="EMBL" id="FNAQ01000011">
    <property type="protein sequence ID" value="SDE44406.1"/>
    <property type="molecule type" value="Genomic_DNA"/>
</dbReference>
<evidence type="ECO:0000313" key="1">
    <source>
        <dbReference type="EMBL" id="SDE44406.1"/>
    </source>
</evidence>
<accession>A0A1G7D0F2</accession>
<protein>
    <recommendedName>
        <fullName evidence="3">DNA repair exonuclease SbcCD nuclease subunit</fullName>
    </recommendedName>
</protein>
<reference evidence="2" key="1">
    <citation type="submission" date="2016-10" db="EMBL/GenBank/DDBJ databases">
        <authorList>
            <person name="Varghese N."/>
            <person name="Submissions S."/>
        </authorList>
    </citation>
    <scope>NUCLEOTIDE SEQUENCE [LARGE SCALE GENOMIC DNA]</scope>
    <source>
        <strain evidence="2">DSM 8987</strain>
    </source>
</reference>
<dbReference type="SUPFAM" id="SSF56300">
    <property type="entry name" value="Metallo-dependent phosphatases"/>
    <property type="match status" value="1"/>
</dbReference>
<sequence length="375" mass="41270">MSRVLHSGEFRLGAASRFSAEVSESLNHQRAERFMELVALAAERSVDLLLLSGNLFGSSQPAPCWIDLVETRLRQLQQQGIAVALLPGWCEEPVGPGSVYQRPFFRALVVEPVTFAGRPRQFRGWTGDLWLYALPWTTRLAGQRLLPRAPSEQAGSHWVVLPDAGCREQVPAEALLTALLRAGFDQIALGGRQRAVWTTAQGRLHSPSLPSMAVEPVLAACPGTPQGQDFCESGPCYCAELECTAEGVLLSWHPLACARFASRQLSLPADLYPTAGDAPDDSPYLQLCLTGILDAPLPQALRVAWSDGRTLLEWLDRTQLSDSATEELLNSHSEALSLHLLRHWQRWAQQCPAEQNQSVLRELLQRFDLAEGVAP</sequence>
<organism evidence="1 2">
    <name type="scientific">Desulfuromonas thiophila</name>
    <dbReference type="NCBI Taxonomy" id="57664"/>
    <lineage>
        <taxon>Bacteria</taxon>
        <taxon>Pseudomonadati</taxon>
        <taxon>Thermodesulfobacteriota</taxon>
        <taxon>Desulfuromonadia</taxon>
        <taxon>Desulfuromonadales</taxon>
        <taxon>Desulfuromonadaceae</taxon>
        <taxon>Desulfuromonas</taxon>
    </lineage>
</organism>
<dbReference type="InterPro" id="IPR029052">
    <property type="entry name" value="Metallo-depent_PP-like"/>
</dbReference>
<evidence type="ECO:0000313" key="2">
    <source>
        <dbReference type="Proteomes" id="UP000243205"/>
    </source>
</evidence>
<dbReference type="Proteomes" id="UP000243205">
    <property type="component" value="Unassembled WGS sequence"/>
</dbReference>
<evidence type="ECO:0008006" key="3">
    <source>
        <dbReference type="Google" id="ProtNLM"/>
    </source>
</evidence>
<dbReference type="STRING" id="57664.SAMN05661003_11143"/>
<proteinExistence type="predicted"/>
<dbReference type="AlphaFoldDB" id="A0A1G7D0F2"/>
<name>A0A1G7D0F2_9BACT</name>
<dbReference type="Gene3D" id="3.60.21.10">
    <property type="match status" value="1"/>
</dbReference>
<gene>
    <name evidence="1" type="ORF">SAMN05661003_11143</name>
</gene>
<keyword evidence="2" id="KW-1185">Reference proteome</keyword>